<dbReference type="Proteomes" id="UP000256540">
    <property type="component" value="Unassembled WGS sequence"/>
</dbReference>
<dbReference type="PANTHER" id="PTHR32063">
    <property type="match status" value="1"/>
</dbReference>
<dbReference type="SUPFAM" id="SSF82714">
    <property type="entry name" value="Multidrug efflux transporter AcrB TolC docking domain, DN and DC subdomains"/>
    <property type="match status" value="2"/>
</dbReference>
<comment type="caution">
    <text evidence="9">The sequence shown here is derived from an EMBL/GenBank/DDBJ whole genome shotgun (WGS) entry which is preliminary data.</text>
</comment>
<gene>
    <name evidence="9" type="ORF">DMB84_017370</name>
    <name evidence="8" type="ORF">DMB85_013930</name>
</gene>
<feature type="transmembrane region" description="Helical" evidence="7">
    <location>
        <begin position="337"/>
        <end position="354"/>
    </location>
</feature>
<organism evidence="9 10">
    <name type="scientific">Pectobacterium aquaticum</name>
    <dbReference type="NCBI Taxonomy" id="2204145"/>
    <lineage>
        <taxon>Bacteria</taxon>
        <taxon>Pseudomonadati</taxon>
        <taxon>Pseudomonadota</taxon>
        <taxon>Gammaproteobacteria</taxon>
        <taxon>Enterobacterales</taxon>
        <taxon>Pectobacteriaceae</taxon>
        <taxon>Pectobacterium</taxon>
    </lineage>
</organism>
<dbReference type="FunFam" id="3.30.70.1430:FF:000001">
    <property type="entry name" value="Efflux pump membrane transporter"/>
    <property type="match status" value="1"/>
</dbReference>
<feature type="transmembrane region" description="Helical" evidence="7">
    <location>
        <begin position="12"/>
        <end position="33"/>
    </location>
</feature>
<name>A0AA93AJA6_9GAMM</name>
<dbReference type="AlphaFoldDB" id="A0AA93AJA6"/>
<dbReference type="PRINTS" id="PR00702">
    <property type="entry name" value="ACRIFLAVINRP"/>
</dbReference>
<evidence type="ECO:0000256" key="2">
    <source>
        <dbReference type="ARBA" id="ARBA00022475"/>
    </source>
</evidence>
<dbReference type="PANTHER" id="PTHR32063:SF34">
    <property type="entry name" value="MULTIDRUG RESISTANCE PROTEIN MDTC"/>
    <property type="match status" value="1"/>
</dbReference>
<feature type="transmembrane region" description="Helical" evidence="7">
    <location>
        <begin position="463"/>
        <end position="486"/>
    </location>
</feature>
<dbReference type="Gene3D" id="3.30.70.1440">
    <property type="entry name" value="Multidrug efflux transporter AcrB pore domain"/>
    <property type="match status" value="1"/>
</dbReference>
<dbReference type="RefSeq" id="WP_116167057.1">
    <property type="nucleotide sequence ID" value="NZ_QHJS02000063.1"/>
</dbReference>
<feature type="transmembrane region" description="Helical" evidence="7">
    <location>
        <begin position="950"/>
        <end position="969"/>
    </location>
</feature>
<evidence type="ECO:0000313" key="10">
    <source>
        <dbReference type="Proteomes" id="UP000256540"/>
    </source>
</evidence>
<keyword evidence="5 7" id="KW-1133">Transmembrane helix</keyword>
<evidence type="ECO:0000313" key="11">
    <source>
        <dbReference type="Proteomes" id="UP000256817"/>
    </source>
</evidence>
<dbReference type="Gene3D" id="1.20.1640.10">
    <property type="entry name" value="Multidrug efflux transporter AcrB transmembrane domain"/>
    <property type="match status" value="2"/>
</dbReference>
<keyword evidence="3" id="KW-0997">Cell inner membrane</keyword>
<dbReference type="Pfam" id="PF00873">
    <property type="entry name" value="ACR_tran"/>
    <property type="match status" value="1"/>
</dbReference>
<evidence type="ECO:0000256" key="3">
    <source>
        <dbReference type="ARBA" id="ARBA00022519"/>
    </source>
</evidence>
<dbReference type="Gene3D" id="3.30.70.1430">
    <property type="entry name" value="Multidrug efflux transporter AcrB pore domain"/>
    <property type="match status" value="2"/>
</dbReference>
<dbReference type="GO" id="GO:0042910">
    <property type="term" value="F:xenobiotic transmembrane transporter activity"/>
    <property type="evidence" value="ECO:0007669"/>
    <property type="project" value="TreeGrafter"/>
</dbReference>
<dbReference type="InterPro" id="IPR027463">
    <property type="entry name" value="AcrB_DN_DC_subdom"/>
</dbReference>
<keyword evidence="11" id="KW-1185">Reference proteome</keyword>
<feature type="transmembrane region" description="Helical" evidence="7">
    <location>
        <begin position="904"/>
        <end position="929"/>
    </location>
</feature>
<feature type="transmembrane region" description="Helical" evidence="7">
    <location>
        <begin position="388"/>
        <end position="408"/>
    </location>
</feature>
<dbReference type="Gene3D" id="3.30.70.1320">
    <property type="entry name" value="Multidrug efflux transporter AcrB pore domain like"/>
    <property type="match status" value="1"/>
</dbReference>
<evidence type="ECO:0000256" key="4">
    <source>
        <dbReference type="ARBA" id="ARBA00022692"/>
    </source>
</evidence>
<dbReference type="GO" id="GO:0005886">
    <property type="term" value="C:plasma membrane"/>
    <property type="evidence" value="ECO:0007669"/>
    <property type="project" value="TreeGrafter"/>
</dbReference>
<proteinExistence type="predicted"/>
<dbReference type="InterPro" id="IPR001036">
    <property type="entry name" value="Acrflvin-R"/>
</dbReference>
<feature type="transmembrane region" description="Helical" evidence="7">
    <location>
        <begin position="361"/>
        <end position="382"/>
    </location>
</feature>
<dbReference type="EMBL" id="QHJS02000063">
    <property type="protein sequence ID" value="RRO14498.1"/>
    <property type="molecule type" value="Genomic_DNA"/>
</dbReference>
<keyword evidence="2" id="KW-1003">Cell membrane</keyword>
<dbReference type="Proteomes" id="UP000256817">
    <property type="component" value="Unassembled WGS sequence"/>
</dbReference>
<accession>A0AA93AJA6</accession>
<keyword evidence="6 7" id="KW-0472">Membrane</keyword>
<protein>
    <submittedName>
        <fullName evidence="9">Multidrug transporter subunit MdtC</fullName>
    </submittedName>
</protein>
<reference evidence="10 11" key="1">
    <citation type="submission" date="2018-11" db="EMBL/GenBank/DDBJ databases">
        <title>Draft genome sequences of proposed Pectobacterium aquaticum sp. nov. isolated in France from fresh water.</title>
        <authorList>
            <person name="Pedron J."/>
            <person name="Barny M.A."/>
        </authorList>
    </citation>
    <scope>NUCLEOTIDE SEQUENCE [LARGE SCALE GENOMIC DNA]</scope>
    <source>
        <strain evidence="9 10">A127-S21-F16</strain>
        <strain evidence="8 11">A35-S23-M15</strain>
    </source>
</reference>
<sequence>MRLLTRLCIRRPVATLLLMICISVAGLIGFRLLPVAPLPQVDLPTIIVTAALPGASPDTMAATVATPLERMLGQIAGITEMTSSNSPGTTMIVLQFDISRNIDGAARDVQAAIDAAQSLLPSGMPTLPAWRKINPADVPVLVIAVTSDRLSRPELYQLVSGQMQQRISQLPGVGTADILGSSAPAIRIDLNLQRVTNLGLSLETVRRAVKNATSARAGGELEDQGSRLIIEGQTQADSVPLYRSLIVSWRNGHAVRLGDIATIVEGVEDNNNVGFYNQSPAVMLSISRQADANMLDVITGVKQRLPSLKAGLPDSVSLNIVVDRADYVRSSLHEAELTLLLSILLVIVVIYYFLRDVRALFIASMTLPITLLGSFAVMWGMGYSLNNLSLMALIISTGFIVDDAIVVLENVSRHTAKKGAICAALVGTQEVGFTLVAMTASLIAILLPLLLLDNLMGRVFREFAVTLTATLIISLFVSLTLTPMLCARLLRNSPSLAAENPELGAQRLLAACHSALQWTLAHRRLTLGSLIVMIILNIALYRAMDKGFFPHQDTGLLKGVVQVEDNASFTVLKQKLLDSVQEIRQDPAVESVITASNNGLYVNRTSATIYILLKPTSQRTDSALAVAERLNQSMSKRVGVKVLLRPAEDLHIGARNANAAWQYTLTADSSDRLREWEAKMKARLNKLPQLRDVDSDLQTGGIKAMFNVDRDRASQLGVSMSDINNLFNNLFSQRQIGTFYHDDNLYHVVMSMDEASLANPRLLQDLFVINTVGEAVPILALAQLVYTPASVTVAHQGGIAAATLSFNLQPGVSLELAEQLIGQQEVASGLPDTVHAALQGSARAASKFTMTIPLLIFSALFILYVVMGILYESYIHPLTILSTLPSAGIGAQLLMLLTQTPLTIVSLIGILLLAGIVLKNGIMMIDVALTAQDRGAPPLEAITHACRVRFRPIMMTSLAAFLGALPLALNYGGDAALRRPLGLAIVGGLALSQILTLFTTPVVWLYFDRFRRRNGRSAPKDQDAASSQ</sequence>
<feature type="transmembrane region" description="Helical" evidence="7">
    <location>
        <begin position="981"/>
        <end position="1007"/>
    </location>
</feature>
<evidence type="ECO:0000313" key="8">
    <source>
        <dbReference type="EMBL" id="RRO07143.1"/>
    </source>
</evidence>
<dbReference type="SUPFAM" id="SSF82866">
    <property type="entry name" value="Multidrug efflux transporter AcrB transmembrane domain"/>
    <property type="match status" value="2"/>
</dbReference>
<dbReference type="Gene3D" id="3.30.2090.10">
    <property type="entry name" value="Multidrug efflux transporter AcrB TolC docking domain, DN and DC subdomains"/>
    <property type="match status" value="2"/>
</dbReference>
<dbReference type="EMBL" id="QHJW02000035">
    <property type="protein sequence ID" value="RRO07143.1"/>
    <property type="molecule type" value="Genomic_DNA"/>
</dbReference>
<evidence type="ECO:0000256" key="7">
    <source>
        <dbReference type="SAM" id="Phobius"/>
    </source>
</evidence>
<feature type="transmembrane region" description="Helical" evidence="7">
    <location>
        <begin position="850"/>
        <end position="871"/>
    </location>
</feature>
<keyword evidence="1" id="KW-0813">Transport</keyword>
<keyword evidence="4 7" id="KW-0812">Transmembrane</keyword>
<evidence type="ECO:0000313" key="9">
    <source>
        <dbReference type="EMBL" id="RRO14498.1"/>
    </source>
</evidence>
<evidence type="ECO:0000256" key="6">
    <source>
        <dbReference type="ARBA" id="ARBA00023136"/>
    </source>
</evidence>
<dbReference type="SUPFAM" id="SSF82693">
    <property type="entry name" value="Multidrug efflux transporter AcrB pore domain, PN1, PN2, PC1 and PC2 subdomains"/>
    <property type="match status" value="3"/>
</dbReference>
<evidence type="ECO:0000256" key="5">
    <source>
        <dbReference type="ARBA" id="ARBA00022989"/>
    </source>
</evidence>
<evidence type="ECO:0000256" key="1">
    <source>
        <dbReference type="ARBA" id="ARBA00022448"/>
    </source>
</evidence>
<feature type="transmembrane region" description="Helical" evidence="7">
    <location>
        <begin position="420"/>
        <end position="451"/>
    </location>
</feature>